<dbReference type="PANTHER" id="PTHR47577:SF2">
    <property type="entry name" value="THAP DOMAIN CONTAINING 9"/>
    <property type="match status" value="1"/>
</dbReference>
<evidence type="ECO:0000259" key="2">
    <source>
        <dbReference type="Pfam" id="PF21787"/>
    </source>
</evidence>
<name>A0A5N4B0I6_PHOPY</name>
<dbReference type="Proteomes" id="UP000327044">
    <property type="component" value="Unassembled WGS sequence"/>
</dbReference>
<dbReference type="Pfam" id="PF03184">
    <property type="entry name" value="DDE_1"/>
    <property type="match status" value="1"/>
</dbReference>
<dbReference type="Pfam" id="PF21787">
    <property type="entry name" value="TNP-like_RNaseH_N"/>
    <property type="match status" value="1"/>
</dbReference>
<evidence type="ECO:0000313" key="5">
    <source>
        <dbReference type="EMBL" id="KAB0803063.1"/>
    </source>
</evidence>
<feature type="domain" description="DDE-1" evidence="1">
    <location>
        <begin position="538"/>
        <end position="625"/>
    </location>
</feature>
<gene>
    <name evidence="5" type="ORF">PPYR_00033</name>
</gene>
<feature type="domain" description="Transposable element P transposase-like RNase H C-terminal" evidence="4">
    <location>
        <begin position="279"/>
        <end position="313"/>
    </location>
</feature>
<dbReference type="InterPro" id="IPR004875">
    <property type="entry name" value="DDE_SF_endonuclease_dom"/>
</dbReference>
<evidence type="ECO:0000259" key="4">
    <source>
        <dbReference type="Pfam" id="PF21789"/>
    </source>
</evidence>
<proteinExistence type="predicted"/>
<accession>A0A5N4B0I6</accession>
<dbReference type="Pfam" id="PF21788">
    <property type="entry name" value="TNP-like_GBD"/>
    <property type="match status" value="1"/>
</dbReference>
<dbReference type="InParanoid" id="A0A5N4B0I6"/>
<protein>
    <submittedName>
        <fullName evidence="5">Uncharacterized protein</fullName>
    </submittedName>
</protein>
<dbReference type="Pfam" id="PF21789">
    <property type="entry name" value="TNP-like_RNaseH_C"/>
    <property type="match status" value="1"/>
</dbReference>
<dbReference type="InterPro" id="IPR048367">
    <property type="entry name" value="TNP-like_RNaseH_C"/>
</dbReference>
<evidence type="ECO:0000259" key="1">
    <source>
        <dbReference type="Pfam" id="PF03184"/>
    </source>
</evidence>
<evidence type="ECO:0000313" key="6">
    <source>
        <dbReference type="Proteomes" id="UP000327044"/>
    </source>
</evidence>
<dbReference type="GO" id="GO:0003676">
    <property type="term" value="F:nucleic acid binding"/>
    <property type="evidence" value="ECO:0007669"/>
    <property type="project" value="InterPro"/>
</dbReference>
<dbReference type="InterPro" id="IPR048366">
    <property type="entry name" value="TNP-like_GBD"/>
</dbReference>
<dbReference type="AlphaFoldDB" id="A0A5N4B0I6"/>
<dbReference type="PANTHER" id="PTHR47577">
    <property type="entry name" value="THAP DOMAIN-CONTAINING PROTEIN 6"/>
    <property type="match status" value="1"/>
</dbReference>
<evidence type="ECO:0000259" key="3">
    <source>
        <dbReference type="Pfam" id="PF21788"/>
    </source>
</evidence>
<dbReference type="EMBL" id="VVIM01000001">
    <property type="protein sequence ID" value="KAB0803063.1"/>
    <property type="molecule type" value="Genomic_DNA"/>
</dbReference>
<feature type="domain" description="Transposable element P transposase-like GTP-binding insertion" evidence="3">
    <location>
        <begin position="94"/>
        <end position="205"/>
    </location>
</feature>
<dbReference type="InterPro" id="IPR048365">
    <property type="entry name" value="TNP-like_RNaseH_N"/>
</dbReference>
<feature type="domain" description="Transposable element P transposase-like RNase H" evidence="2">
    <location>
        <begin position="1"/>
        <end position="64"/>
    </location>
</feature>
<keyword evidence="6" id="KW-1185">Reference proteome</keyword>
<sequence>MWSSLADNFTQPIAVYATKGPTKGSCLAQLVLEIIKKLENCGAEVHGTVCDGASTNRKMWMEFGISGKLSNTTNKVIHPVDDSRDLYFFSDTPHLIKCIRNRFLNNNALITPEGGILWEYYKILLQLDQTQSNNTRVCPKITEMHINPNGFMKMRVKLATQIFSNSVAEGLIHYQRRCDRLKNADCTISFTRRINNLFDVLNSRRSGEGIISGSKDFEVLRENLNFINHWENMVVEKKITKDHFLSSSTAEGLRVTISSTMDLCNYLLKTRTFSYVLTSKMNQDPLERFFGTIRQAGCDNDHPTMVTFMHVYRLLSTYKLLKPPKFGNCTNDEDESQNTVLSITNFKAIFCDNDSANKAQHIEKIKGRKFYKFDRELISINTFFENDNKIIKRGVNAFGSNHVNSMEFDADLMIIREDIYANSLDLRKTVKSYLDRKGVRIERFADNLPGSEWVRCYLQRHPDLSQRFAANIKSVRAAVTSTAINSYFDNLAKELDGVPPSNIWNYDESNLVDNPGCKKIITKRGSKYPERIINSSKQSTSVMYCGNAAGEILPPYIVYRATNLYDSWTQGGPQGARYNRSKSGWFEGAIFEDWFEFLLLPRLKKLEGVKVAIGDNLSSHLSRQILTDYKLNGTNKTISKQDFPRLLRLLTDSLAKTGQGNLASGFAKAGIFPLNRTKVLERIPGNENYDPNIQANVSASVINITQERRFTQESIKTNKKKVNITLNKSGEITDGNCTSSRGIKCHHLAALALFGHYNISVTDKLCTWNMPKSKNVEVKTAKDMYVSCKTVLCNRSEDKCTGRISPKTCLTW</sequence>
<comment type="caution">
    <text evidence="5">The sequence shown here is derived from an EMBL/GenBank/DDBJ whole genome shotgun (WGS) entry which is preliminary data.</text>
</comment>
<organism evidence="5 6">
    <name type="scientific">Photinus pyralis</name>
    <name type="common">Common eastern firefly</name>
    <name type="synonym">Lampyris pyralis</name>
    <dbReference type="NCBI Taxonomy" id="7054"/>
    <lineage>
        <taxon>Eukaryota</taxon>
        <taxon>Metazoa</taxon>
        <taxon>Ecdysozoa</taxon>
        <taxon>Arthropoda</taxon>
        <taxon>Hexapoda</taxon>
        <taxon>Insecta</taxon>
        <taxon>Pterygota</taxon>
        <taxon>Neoptera</taxon>
        <taxon>Endopterygota</taxon>
        <taxon>Coleoptera</taxon>
        <taxon>Polyphaga</taxon>
        <taxon>Elateriformia</taxon>
        <taxon>Elateroidea</taxon>
        <taxon>Lampyridae</taxon>
        <taxon>Lampyrinae</taxon>
        <taxon>Photinus</taxon>
    </lineage>
</organism>
<reference evidence="5 6" key="1">
    <citation type="journal article" date="2018" name="Elife">
        <title>Firefly genomes illuminate parallel origins of bioluminescence in beetles.</title>
        <authorList>
            <person name="Fallon T.R."/>
            <person name="Lower S.E."/>
            <person name="Chang C.H."/>
            <person name="Bessho-Uehara M."/>
            <person name="Martin G.J."/>
            <person name="Bewick A.J."/>
            <person name="Behringer M."/>
            <person name="Debat H.J."/>
            <person name="Wong I."/>
            <person name="Day J.C."/>
            <person name="Suvorov A."/>
            <person name="Silva C.J."/>
            <person name="Stanger-Hall K.F."/>
            <person name="Hall D.W."/>
            <person name="Schmitz R.J."/>
            <person name="Nelson D.R."/>
            <person name="Lewis S.M."/>
            <person name="Shigenobu S."/>
            <person name="Bybee S.M."/>
            <person name="Larracuente A.M."/>
            <person name="Oba Y."/>
            <person name="Weng J.K."/>
        </authorList>
    </citation>
    <scope>NUCLEOTIDE SEQUENCE [LARGE SCALE GENOMIC DNA]</scope>
    <source>
        <strain evidence="5">1611_PpyrPB1</strain>
        <tissue evidence="5">Whole body</tissue>
    </source>
</reference>